<dbReference type="Pfam" id="PF00498">
    <property type="entry name" value="FHA"/>
    <property type="match status" value="2"/>
</dbReference>
<name>A0A6J4VQA9_9BACT</name>
<protein>
    <submittedName>
        <fullName evidence="4">Adenylate cyclase</fullName>
        <ecNumber evidence="4">4.6.1.1</ecNumber>
    </submittedName>
</protein>
<dbReference type="PANTHER" id="PTHR23308">
    <property type="entry name" value="NUCLEAR INHIBITOR OF PROTEIN PHOSPHATASE-1"/>
    <property type="match status" value="1"/>
</dbReference>
<dbReference type="Gene3D" id="3.40.1000.10">
    <property type="entry name" value="Mog1/PsbP, alpha/beta/alpha sandwich"/>
    <property type="match status" value="1"/>
</dbReference>
<feature type="transmembrane region" description="Helical" evidence="2">
    <location>
        <begin position="312"/>
        <end position="336"/>
    </location>
</feature>
<sequence length="612" mass="61469">MSVPFRLRVEGGPNAGQSFTLTDAGATLGRQDGNTIVLDDGRLSRQHARIDLGPGGLTLTDLGSANGTRVNGQRVSGTQSLHPGDQLQLGETTIVVEGGSTPAEGGATVLVSSAAAATTPLPPRDAGAARLVLQGSGRVFPLDQPALVIGRQPGNAIQIEDSQASRQHARIEVRGDQLTVTDLGSANGTRVNGSAIGAPTPLHEGDIVQVGTSQFRVEGWGAAPPPAGIADATVIGGPPFAAAPSGFGSAGPSGTAPLPPLGGPPPPQFSPAGQPRGVPVPPPPQFGVPPPQFGQVGVPPPTSPRRRSGLPLILGGLAALALLLCVGGGVAGALFLRDRATETPVAPTVAASGTSVVGAANTPLPTRSVAAFPGGGGSSAAPFPGGGSGNPTLPPPSAAPAPTVVPLPTATVAPTVMVAPTATTAATATPAPTRLPFTPTPPRPTATVAPRPTQPAPPAGGGGLTITVASVGLSFSLPAGWTQERDEAERATFLSPDRRAQIVVRWSTQVPTGLTAQRLVQEELQRTATEDPTFVPTSARVGSVEFGGQPGYGSDPYSYALQDGTRLTEADRAVVLAGRAQYFFGFTALELEFSRYAAPFDGIIGTVVITGP</sequence>
<reference evidence="4" key="1">
    <citation type="submission" date="2020-02" db="EMBL/GenBank/DDBJ databases">
        <authorList>
            <person name="Meier V. D."/>
        </authorList>
    </citation>
    <scope>NUCLEOTIDE SEQUENCE</scope>
    <source>
        <strain evidence="4">AVDCRST_MAG18</strain>
    </source>
</reference>
<dbReference type="EMBL" id="CADCWN010000226">
    <property type="protein sequence ID" value="CAA9580031.1"/>
    <property type="molecule type" value="Genomic_DNA"/>
</dbReference>
<feature type="compositionally biased region" description="Pro residues" evidence="1">
    <location>
        <begin position="257"/>
        <end position="269"/>
    </location>
</feature>
<keyword evidence="2" id="KW-0472">Membrane</keyword>
<dbReference type="InterPro" id="IPR008984">
    <property type="entry name" value="SMAD_FHA_dom_sf"/>
</dbReference>
<dbReference type="SUPFAM" id="SSF49879">
    <property type="entry name" value="SMAD/FHA domain"/>
    <property type="match status" value="2"/>
</dbReference>
<dbReference type="GO" id="GO:0004016">
    <property type="term" value="F:adenylate cyclase activity"/>
    <property type="evidence" value="ECO:0007669"/>
    <property type="project" value="UniProtKB-EC"/>
</dbReference>
<evidence type="ECO:0000313" key="4">
    <source>
        <dbReference type="EMBL" id="CAA9580031.1"/>
    </source>
</evidence>
<dbReference type="EC" id="4.6.1.1" evidence="4"/>
<proteinExistence type="predicted"/>
<keyword evidence="2" id="KW-1133">Transmembrane helix</keyword>
<feature type="domain" description="FHA" evidence="3">
    <location>
        <begin position="26"/>
        <end position="75"/>
    </location>
</feature>
<gene>
    <name evidence="4" type="ORF">AVDCRST_MAG18-3002</name>
</gene>
<feature type="region of interest" description="Disordered" evidence="1">
    <location>
        <begin position="368"/>
        <end position="402"/>
    </location>
</feature>
<accession>A0A6J4VQA9</accession>
<dbReference type="CDD" id="cd00060">
    <property type="entry name" value="FHA"/>
    <property type="match status" value="2"/>
</dbReference>
<evidence type="ECO:0000256" key="1">
    <source>
        <dbReference type="SAM" id="MobiDB-lite"/>
    </source>
</evidence>
<keyword evidence="2" id="KW-0812">Transmembrane</keyword>
<dbReference type="SMART" id="SM00240">
    <property type="entry name" value="FHA"/>
    <property type="match status" value="2"/>
</dbReference>
<evidence type="ECO:0000256" key="2">
    <source>
        <dbReference type="SAM" id="Phobius"/>
    </source>
</evidence>
<feature type="compositionally biased region" description="Pro residues" evidence="1">
    <location>
        <begin position="392"/>
        <end position="402"/>
    </location>
</feature>
<dbReference type="PROSITE" id="PS50006">
    <property type="entry name" value="FHA_DOMAIN"/>
    <property type="match status" value="2"/>
</dbReference>
<evidence type="ECO:0000259" key="3">
    <source>
        <dbReference type="PROSITE" id="PS50006"/>
    </source>
</evidence>
<dbReference type="Gene3D" id="2.60.200.20">
    <property type="match status" value="2"/>
</dbReference>
<keyword evidence="4" id="KW-0456">Lyase</keyword>
<feature type="compositionally biased region" description="Gly residues" evidence="1">
    <location>
        <begin position="373"/>
        <end position="389"/>
    </location>
</feature>
<dbReference type="AlphaFoldDB" id="A0A6J4VQA9"/>
<feature type="domain" description="FHA" evidence="3">
    <location>
        <begin position="147"/>
        <end position="196"/>
    </location>
</feature>
<feature type="compositionally biased region" description="Low complexity" evidence="1">
    <location>
        <begin position="424"/>
        <end position="437"/>
    </location>
</feature>
<dbReference type="InterPro" id="IPR050923">
    <property type="entry name" value="Cell_Proc_Reg/RNA_Proc"/>
</dbReference>
<feature type="region of interest" description="Disordered" evidence="1">
    <location>
        <begin position="243"/>
        <end position="279"/>
    </location>
</feature>
<feature type="region of interest" description="Disordered" evidence="1">
    <location>
        <begin position="424"/>
        <end position="464"/>
    </location>
</feature>
<feature type="compositionally biased region" description="Low complexity" evidence="1">
    <location>
        <begin position="243"/>
        <end position="256"/>
    </location>
</feature>
<dbReference type="InterPro" id="IPR000253">
    <property type="entry name" value="FHA_dom"/>
</dbReference>
<organism evidence="4">
    <name type="scientific">uncultured Thermomicrobiales bacterium</name>
    <dbReference type="NCBI Taxonomy" id="1645740"/>
    <lineage>
        <taxon>Bacteria</taxon>
        <taxon>Pseudomonadati</taxon>
        <taxon>Thermomicrobiota</taxon>
        <taxon>Thermomicrobia</taxon>
        <taxon>Thermomicrobiales</taxon>
        <taxon>environmental samples</taxon>
    </lineage>
</organism>